<evidence type="ECO:0000313" key="1">
    <source>
        <dbReference type="EMBL" id="TMS37883.1"/>
    </source>
</evidence>
<dbReference type="AlphaFoldDB" id="A0A4V6I8F4"/>
<proteinExistence type="predicted"/>
<protein>
    <submittedName>
        <fullName evidence="1">Uncharacterized protein</fullName>
    </submittedName>
</protein>
<reference evidence="1 2" key="1">
    <citation type="journal article" date="2015" name="Genome Biol.">
        <title>Comparative genomics of Steinernema reveals deeply conserved gene regulatory networks.</title>
        <authorList>
            <person name="Dillman A.R."/>
            <person name="Macchietto M."/>
            <person name="Porter C.F."/>
            <person name="Rogers A."/>
            <person name="Williams B."/>
            <person name="Antoshechkin I."/>
            <person name="Lee M.M."/>
            <person name="Goodwin Z."/>
            <person name="Lu X."/>
            <person name="Lewis E.E."/>
            <person name="Goodrich-Blair H."/>
            <person name="Stock S.P."/>
            <person name="Adams B.J."/>
            <person name="Sternberg P.W."/>
            <person name="Mortazavi A."/>
        </authorList>
    </citation>
    <scope>NUCLEOTIDE SEQUENCE [LARGE SCALE GENOMIC DNA]</scope>
    <source>
        <strain evidence="1 2">ALL</strain>
    </source>
</reference>
<dbReference type="Proteomes" id="UP000298663">
    <property type="component" value="Chromosome X"/>
</dbReference>
<evidence type="ECO:0000313" key="2">
    <source>
        <dbReference type="Proteomes" id="UP000298663"/>
    </source>
</evidence>
<accession>A0A4V6I8F4</accession>
<gene>
    <name evidence="1" type="ORF">L596_004723</name>
</gene>
<dbReference type="EMBL" id="CM016762">
    <property type="protein sequence ID" value="TMS37883.1"/>
    <property type="molecule type" value="Genomic_DNA"/>
</dbReference>
<sequence>MEPVPCDRDQDACVTIKKCPTWIRQRAPSSAEGLRMYHRPLQQFYPDICSTRPSIAPSSLSVLFLVTLYGTF</sequence>
<reference evidence="1 2" key="2">
    <citation type="journal article" date="2019" name="G3 (Bethesda)">
        <title>Hybrid Assembly of the Genome of the Entomopathogenic Nematode Steinernema carpocapsae Identifies the X-Chromosome.</title>
        <authorList>
            <person name="Serra L."/>
            <person name="Macchietto M."/>
            <person name="Macias-Munoz A."/>
            <person name="McGill C.J."/>
            <person name="Rodriguez I.M."/>
            <person name="Rodriguez B."/>
            <person name="Murad R."/>
            <person name="Mortazavi A."/>
        </authorList>
    </citation>
    <scope>NUCLEOTIDE SEQUENCE [LARGE SCALE GENOMIC DNA]</scope>
    <source>
        <strain evidence="1 2">ALL</strain>
    </source>
</reference>
<keyword evidence="2" id="KW-1185">Reference proteome</keyword>
<dbReference type="EMBL" id="AZBU02000001">
    <property type="protein sequence ID" value="TMS37883.1"/>
    <property type="molecule type" value="Genomic_DNA"/>
</dbReference>
<name>A0A4V6I8F4_STECR</name>
<comment type="caution">
    <text evidence="1">The sequence shown here is derived from an EMBL/GenBank/DDBJ whole genome shotgun (WGS) entry which is preliminary data.</text>
</comment>
<organism evidence="1 2">
    <name type="scientific">Steinernema carpocapsae</name>
    <name type="common">Entomopathogenic nematode</name>
    <dbReference type="NCBI Taxonomy" id="34508"/>
    <lineage>
        <taxon>Eukaryota</taxon>
        <taxon>Metazoa</taxon>
        <taxon>Ecdysozoa</taxon>
        <taxon>Nematoda</taxon>
        <taxon>Chromadorea</taxon>
        <taxon>Rhabditida</taxon>
        <taxon>Tylenchina</taxon>
        <taxon>Panagrolaimomorpha</taxon>
        <taxon>Strongyloidoidea</taxon>
        <taxon>Steinernematidae</taxon>
        <taxon>Steinernema</taxon>
    </lineage>
</organism>